<dbReference type="HAMAP" id="MF_01416">
    <property type="entry name" value="ATP_synth_delta_bact"/>
    <property type="match status" value="1"/>
</dbReference>
<evidence type="ECO:0000256" key="5">
    <source>
        <dbReference type="ARBA" id="ARBA00023065"/>
    </source>
</evidence>
<keyword evidence="6" id="KW-0472">Membrane</keyword>
<keyword evidence="4" id="KW-0375">Hydrogen ion transport</keyword>
<dbReference type="Pfam" id="PF00213">
    <property type="entry name" value="OSCP"/>
    <property type="match status" value="1"/>
</dbReference>
<comment type="subcellular location">
    <subcellularLocation>
        <location evidence="1">Membrane</location>
    </subcellularLocation>
</comment>
<sequence length="221" mass="24510">MYREGIQARMFHFQMSSLRMAVRTFSSSSSVAQMVRPPISVFGIEGRYASALFSAASKENQLQNVERDMVLMGQVMEKNREAAEMLQSPIVTKHEKKQMLQRLAQEHKISPLSLNTLAAMSENGRLGLIHKFLKTFAQIMSAERGEVQVTVTTAKPLDASQGKALEAALAKFSTKGQTMRIEAKVDPTIIGGMIVSIGDKYVDMSTASKIKMYSKIIEETV</sequence>
<proteinExistence type="inferred from homology"/>
<evidence type="ECO:0000256" key="8">
    <source>
        <dbReference type="ARBA" id="ARBA00033369"/>
    </source>
</evidence>
<evidence type="ECO:0000256" key="1">
    <source>
        <dbReference type="ARBA" id="ARBA00004370"/>
    </source>
</evidence>
<evidence type="ECO:0000256" key="3">
    <source>
        <dbReference type="ARBA" id="ARBA00022448"/>
    </source>
</evidence>
<keyword evidence="5" id="KW-0406">Ion transport</keyword>
<evidence type="ECO:0000256" key="7">
    <source>
        <dbReference type="ARBA" id="ARBA00023310"/>
    </source>
</evidence>
<keyword evidence="3" id="KW-0813">Transport</keyword>
<dbReference type="Proteomes" id="UP000186922">
    <property type="component" value="Unassembled WGS sequence"/>
</dbReference>
<evidence type="ECO:0000313" key="9">
    <source>
        <dbReference type="EMBL" id="GAU88205.1"/>
    </source>
</evidence>
<keyword evidence="7" id="KW-0066">ATP synthesis</keyword>
<dbReference type="GO" id="GO:0016020">
    <property type="term" value="C:membrane"/>
    <property type="evidence" value="ECO:0007669"/>
    <property type="project" value="UniProtKB-SubCell"/>
</dbReference>
<name>A0A1D1UIK7_RAMVA</name>
<gene>
    <name evidence="9" type="primary">RvY_00947-1</name>
    <name evidence="9" type="synonym">RvY_00947.1</name>
    <name evidence="9" type="ORF">RvY_00947</name>
</gene>
<dbReference type="InterPro" id="IPR000711">
    <property type="entry name" value="ATPase_OSCP/dsu"/>
</dbReference>
<accession>A0A1D1UIK7</accession>
<dbReference type="InterPro" id="IPR026015">
    <property type="entry name" value="ATP_synth_OSCP/delta_N_sf"/>
</dbReference>
<dbReference type="Gene3D" id="1.10.520.20">
    <property type="entry name" value="N-terminal domain of the delta subunit of the F1F0-ATP synthase"/>
    <property type="match status" value="1"/>
</dbReference>
<reference evidence="9 10" key="1">
    <citation type="journal article" date="2016" name="Nat. Commun.">
        <title>Extremotolerant tardigrade genome and improved radiotolerance of human cultured cells by tardigrade-unique protein.</title>
        <authorList>
            <person name="Hashimoto T."/>
            <person name="Horikawa D.D."/>
            <person name="Saito Y."/>
            <person name="Kuwahara H."/>
            <person name="Kozuka-Hata H."/>
            <person name="Shin-I T."/>
            <person name="Minakuchi Y."/>
            <person name="Ohishi K."/>
            <person name="Motoyama A."/>
            <person name="Aizu T."/>
            <person name="Enomoto A."/>
            <person name="Kondo K."/>
            <person name="Tanaka S."/>
            <person name="Hara Y."/>
            <person name="Koshikawa S."/>
            <person name="Sagara H."/>
            <person name="Miura T."/>
            <person name="Yokobori S."/>
            <person name="Miyagawa K."/>
            <person name="Suzuki Y."/>
            <person name="Kubo T."/>
            <person name="Oyama M."/>
            <person name="Kohara Y."/>
            <person name="Fujiyama A."/>
            <person name="Arakawa K."/>
            <person name="Katayama T."/>
            <person name="Toyoda A."/>
            <person name="Kunieda T."/>
        </authorList>
    </citation>
    <scope>NUCLEOTIDE SEQUENCE [LARGE SCALE GENOMIC DNA]</scope>
    <source>
        <strain evidence="9 10">YOKOZUNA-1</strain>
    </source>
</reference>
<dbReference type="AlphaFoldDB" id="A0A1D1UIK7"/>
<dbReference type="EMBL" id="BDGG01000001">
    <property type="protein sequence ID" value="GAU88205.1"/>
    <property type="molecule type" value="Genomic_DNA"/>
</dbReference>
<evidence type="ECO:0000256" key="4">
    <source>
        <dbReference type="ARBA" id="ARBA00022781"/>
    </source>
</evidence>
<dbReference type="SUPFAM" id="SSF47928">
    <property type="entry name" value="N-terminal domain of the delta subunit of the F1F0-ATP synthase"/>
    <property type="match status" value="1"/>
</dbReference>
<comment type="similarity">
    <text evidence="2">Belongs to the ATPase delta chain family.</text>
</comment>
<dbReference type="STRING" id="947166.A0A1D1UIK7"/>
<dbReference type="NCBIfam" id="TIGR01145">
    <property type="entry name" value="ATP_synt_delta"/>
    <property type="match status" value="1"/>
</dbReference>
<evidence type="ECO:0000256" key="6">
    <source>
        <dbReference type="ARBA" id="ARBA00023136"/>
    </source>
</evidence>
<dbReference type="PRINTS" id="PR00125">
    <property type="entry name" value="ATPASEDELTA"/>
</dbReference>
<evidence type="ECO:0000313" key="10">
    <source>
        <dbReference type="Proteomes" id="UP000186922"/>
    </source>
</evidence>
<dbReference type="PANTHER" id="PTHR11910">
    <property type="entry name" value="ATP SYNTHASE DELTA CHAIN"/>
    <property type="match status" value="1"/>
</dbReference>
<comment type="caution">
    <text evidence="9">The sequence shown here is derived from an EMBL/GenBank/DDBJ whole genome shotgun (WGS) entry which is preliminary data.</text>
</comment>
<keyword evidence="10" id="KW-1185">Reference proteome</keyword>
<dbReference type="GO" id="GO:0046933">
    <property type="term" value="F:proton-transporting ATP synthase activity, rotational mechanism"/>
    <property type="evidence" value="ECO:0007669"/>
    <property type="project" value="InterPro"/>
</dbReference>
<dbReference type="OrthoDB" id="1262810at2759"/>
<protein>
    <recommendedName>
        <fullName evidence="8">Oligomycin sensitivity conferral protein</fullName>
    </recommendedName>
</protein>
<evidence type="ECO:0000256" key="2">
    <source>
        <dbReference type="ARBA" id="ARBA00007046"/>
    </source>
</evidence>
<organism evidence="9 10">
    <name type="scientific">Ramazzottius varieornatus</name>
    <name type="common">Water bear</name>
    <name type="synonym">Tardigrade</name>
    <dbReference type="NCBI Taxonomy" id="947166"/>
    <lineage>
        <taxon>Eukaryota</taxon>
        <taxon>Metazoa</taxon>
        <taxon>Ecdysozoa</taxon>
        <taxon>Tardigrada</taxon>
        <taxon>Eutardigrada</taxon>
        <taxon>Parachela</taxon>
        <taxon>Hypsibioidea</taxon>
        <taxon>Ramazzottiidae</taxon>
        <taxon>Ramazzottius</taxon>
    </lineage>
</organism>